<dbReference type="InterPro" id="IPR013968">
    <property type="entry name" value="PKS_KR"/>
</dbReference>
<evidence type="ECO:0000256" key="4">
    <source>
        <dbReference type="ARBA" id="ARBA00022679"/>
    </source>
</evidence>
<dbReference type="GO" id="GO:0031177">
    <property type="term" value="F:phosphopantetheine binding"/>
    <property type="evidence" value="ECO:0007669"/>
    <property type="project" value="InterPro"/>
</dbReference>
<dbReference type="PROSITE" id="PS00012">
    <property type="entry name" value="PHOSPHOPANTETHEINE"/>
    <property type="match status" value="1"/>
</dbReference>
<dbReference type="GO" id="GO:0006633">
    <property type="term" value="P:fatty acid biosynthetic process"/>
    <property type="evidence" value="ECO:0007669"/>
    <property type="project" value="InterPro"/>
</dbReference>
<dbReference type="InterPro" id="IPR014030">
    <property type="entry name" value="Ketoacyl_synth_N"/>
</dbReference>
<dbReference type="SUPFAM" id="SSF47336">
    <property type="entry name" value="ACP-like"/>
    <property type="match status" value="2"/>
</dbReference>
<dbReference type="Pfam" id="PF16197">
    <property type="entry name" value="KAsynt_C_assoc"/>
    <property type="match status" value="1"/>
</dbReference>
<keyword evidence="5" id="KW-0511">Multifunctional enzyme</keyword>
<dbReference type="Pfam" id="PF02801">
    <property type="entry name" value="Ketoacyl-synt_C"/>
    <property type="match status" value="1"/>
</dbReference>
<name>Q212V6_RHOPB</name>
<dbReference type="SUPFAM" id="SSF53901">
    <property type="entry name" value="Thiolase-like"/>
    <property type="match status" value="1"/>
</dbReference>
<dbReference type="EMBL" id="CP000301">
    <property type="protein sequence ID" value="ABD88580.1"/>
    <property type="molecule type" value="Genomic_DNA"/>
</dbReference>
<keyword evidence="4" id="KW-0808">Transferase</keyword>
<dbReference type="PROSITE" id="PS51257">
    <property type="entry name" value="PROKAR_LIPOPROTEIN"/>
    <property type="match status" value="1"/>
</dbReference>
<dbReference type="Pfam" id="PF00550">
    <property type="entry name" value="PP-binding"/>
    <property type="match status" value="2"/>
</dbReference>
<dbReference type="InterPro" id="IPR020806">
    <property type="entry name" value="PKS_PP-bd"/>
</dbReference>
<dbReference type="InterPro" id="IPR001242">
    <property type="entry name" value="Condensation_dom"/>
</dbReference>
<dbReference type="PROSITE" id="PS00606">
    <property type="entry name" value="KS3_1"/>
    <property type="match status" value="1"/>
</dbReference>
<evidence type="ECO:0000259" key="7">
    <source>
        <dbReference type="PROSITE" id="PS52004"/>
    </source>
</evidence>
<evidence type="ECO:0000256" key="1">
    <source>
        <dbReference type="ARBA" id="ARBA00001957"/>
    </source>
</evidence>
<evidence type="ECO:0000256" key="3">
    <source>
        <dbReference type="ARBA" id="ARBA00022553"/>
    </source>
</evidence>
<dbReference type="SUPFAM" id="SSF53335">
    <property type="entry name" value="S-adenosyl-L-methionine-dependent methyltransferases"/>
    <property type="match status" value="1"/>
</dbReference>
<organism evidence="8">
    <name type="scientific">Rhodopseudomonas palustris (strain BisB18)</name>
    <dbReference type="NCBI Taxonomy" id="316056"/>
    <lineage>
        <taxon>Bacteria</taxon>
        <taxon>Pseudomonadati</taxon>
        <taxon>Pseudomonadota</taxon>
        <taxon>Alphaproteobacteria</taxon>
        <taxon>Hyphomicrobiales</taxon>
        <taxon>Nitrobacteraceae</taxon>
        <taxon>Rhodopseudomonas</taxon>
    </lineage>
</organism>
<keyword evidence="2" id="KW-0596">Phosphopantetheine</keyword>
<dbReference type="Pfam" id="PF08242">
    <property type="entry name" value="Methyltransf_12"/>
    <property type="match status" value="1"/>
</dbReference>
<dbReference type="SUPFAM" id="SSF52777">
    <property type="entry name" value="CoA-dependent acyltransferases"/>
    <property type="match status" value="2"/>
</dbReference>
<dbReference type="InterPro" id="IPR050091">
    <property type="entry name" value="PKS_NRPS_Biosynth_Enz"/>
</dbReference>
<dbReference type="Gene3D" id="3.40.50.720">
    <property type="entry name" value="NAD(P)-binding Rossmann-like Domain"/>
    <property type="match status" value="1"/>
</dbReference>
<dbReference type="STRING" id="316056.RPC_3035"/>
<dbReference type="PANTHER" id="PTHR43775">
    <property type="entry name" value="FATTY ACID SYNTHASE"/>
    <property type="match status" value="1"/>
</dbReference>
<dbReference type="SMART" id="SM00823">
    <property type="entry name" value="PKS_PP"/>
    <property type="match status" value="2"/>
</dbReference>
<dbReference type="PROSITE" id="PS50075">
    <property type="entry name" value="CARRIER"/>
    <property type="match status" value="2"/>
</dbReference>
<dbReference type="InterPro" id="IPR036291">
    <property type="entry name" value="NAD(P)-bd_dom_sf"/>
</dbReference>
<feature type="domain" description="Ketosynthase family 3 (KS3)" evidence="7">
    <location>
        <begin position="14"/>
        <end position="438"/>
    </location>
</feature>
<proteinExistence type="predicted"/>
<dbReference type="SMART" id="SM00825">
    <property type="entry name" value="PKS_KS"/>
    <property type="match status" value="1"/>
</dbReference>
<dbReference type="InterPro" id="IPR009081">
    <property type="entry name" value="PP-bd_ACP"/>
</dbReference>
<feature type="domain" description="Carrier" evidence="6">
    <location>
        <begin position="1669"/>
        <end position="1747"/>
    </location>
</feature>
<dbReference type="eggNOG" id="COG3321">
    <property type="taxonomic scope" value="Bacteria"/>
</dbReference>
<dbReference type="Gene3D" id="1.10.1200.10">
    <property type="entry name" value="ACP-like"/>
    <property type="match status" value="2"/>
</dbReference>
<evidence type="ECO:0000256" key="2">
    <source>
        <dbReference type="ARBA" id="ARBA00022450"/>
    </source>
</evidence>
<dbReference type="GO" id="GO:0005737">
    <property type="term" value="C:cytoplasm"/>
    <property type="evidence" value="ECO:0007669"/>
    <property type="project" value="TreeGrafter"/>
</dbReference>
<dbReference type="SMART" id="SM00822">
    <property type="entry name" value="PKS_KR"/>
    <property type="match status" value="1"/>
</dbReference>
<dbReference type="Gene3D" id="3.40.50.150">
    <property type="entry name" value="Vaccinia Virus protein VP39"/>
    <property type="match status" value="1"/>
</dbReference>
<reference evidence="8" key="1">
    <citation type="submission" date="2006-03" db="EMBL/GenBank/DDBJ databases">
        <title>Complete sequence of Rhodopseudomonas palustris BisB18.</title>
        <authorList>
            <consortium name="US DOE Joint Genome Institute"/>
            <person name="Copeland A."/>
            <person name="Lucas S."/>
            <person name="Lapidus A."/>
            <person name="Barry K."/>
            <person name="Detter J.C."/>
            <person name="Glavina del Rio T."/>
            <person name="Hammon N."/>
            <person name="Israni S."/>
            <person name="Dalin E."/>
            <person name="Tice H."/>
            <person name="Pitluck S."/>
            <person name="Chain P."/>
            <person name="Malfatti S."/>
            <person name="Shin M."/>
            <person name="Vergez L."/>
            <person name="Schmutz J."/>
            <person name="Larimer F."/>
            <person name="Land M."/>
            <person name="Hauser L."/>
            <person name="Pelletier D.A."/>
            <person name="Kyrpides N."/>
            <person name="Anderson I."/>
            <person name="Oda Y."/>
            <person name="Harwood C.S."/>
            <person name="Richardson P."/>
        </authorList>
    </citation>
    <scope>NUCLEOTIDE SEQUENCE [LARGE SCALE GENOMIC DNA]</scope>
    <source>
        <strain evidence="8">BisB18</strain>
    </source>
</reference>
<dbReference type="Gene3D" id="1.10.1240.100">
    <property type="match status" value="1"/>
</dbReference>
<dbReference type="GO" id="GO:0005886">
    <property type="term" value="C:plasma membrane"/>
    <property type="evidence" value="ECO:0007669"/>
    <property type="project" value="TreeGrafter"/>
</dbReference>
<gene>
    <name evidence="8" type="ordered locus">RPC_3035</name>
</gene>
<dbReference type="RefSeq" id="WP_011473475.1">
    <property type="nucleotide sequence ID" value="NC_007925.1"/>
</dbReference>
<evidence type="ECO:0000259" key="6">
    <source>
        <dbReference type="PROSITE" id="PS50075"/>
    </source>
</evidence>
<feature type="domain" description="Carrier" evidence="6">
    <location>
        <begin position="1590"/>
        <end position="1664"/>
    </location>
</feature>
<dbReference type="Pfam" id="PF08659">
    <property type="entry name" value="KR"/>
    <property type="match status" value="1"/>
</dbReference>
<dbReference type="InterPro" id="IPR020841">
    <property type="entry name" value="PKS_Beta-ketoAc_synthase_dom"/>
</dbReference>
<dbReference type="CDD" id="cd05274">
    <property type="entry name" value="KR_FAS_SDR_x"/>
    <property type="match status" value="1"/>
</dbReference>
<dbReference type="GO" id="GO:0004315">
    <property type="term" value="F:3-oxoacyl-[acyl-carrier-protein] synthase activity"/>
    <property type="evidence" value="ECO:0007669"/>
    <property type="project" value="InterPro"/>
</dbReference>
<dbReference type="PROSITE" id="PS52004">
    <property type="entry name" value="KS3_2"/>
    <property type="match status" value="1"/>
</dbReference>
<dbReference type="CDD" id="cd00833">
    <property type="entry name" value="PKS"/>
    <property type="match status" value="1"/>
</dbReference>
<dbReference type="Gene3D" id="3.30.559.10">
    <property type="entry name" value="Chloramphenicol acetyltransferase-like domain"/>
    <property type="match status" value="1"/>
</dbReference>
<dbReference type="HOGENOM" id="CLU_230576_0_0_5"/>
<dbReference type="Pfam" id="PF00109">
    <property type="entry name" value="ketoacyl-synt"/>
    <property type="match status" value="1"/>
</dbReference>
<dbReference type="GO" id="GO:0009403">
    <property type="term" value="P:toxin biosynthetic process"/>
    <property type="evidence" value="ECO:0007669"/>
    <property type="project" value="UniProtKB-ARBA"/>
</dbReference>
<dbReference type="SUPFAM" id="SSF51735">
    <property type="entry name" value="NAD(P)-binding Rossmann-fold domains"/>
    <property type="match status" value="2"/>
</dbReference>
<accession>Q212V6</accession>
<dbReference type="CDD" id="cd02440">
    <property type="entry name" value="AdoMet_MTases"/>
    <property type="match status" value="1"/>
</dbReference>
<dbReference type="InterPro" id="IPR036736">
    <property type="entry name" value="ACP-like_sf"/>
</dbReference>
<sequence length="2257" mass="244317">MKDDVSYREVYADTQPIAIIGAGCRFAGARNPFSFWRRIVDGEEFTRRVTEEDLRQAGFDPGLLDHPGFVPIASVVEDVEHFDAEWFGYSPAEAATIDPQQRVFLTCAWEALDMAGLASAARGSRVGVFGSARMSTYRLPKAGDVLEIMTPRVFQRLIGNDKDYLASRVAYKLGLSGPAVTIQSACSSSLVAIHTACEQLRSGECDLALAGGAALTFPMAAGYMHHSGMIFSPDGHCRPFDADAGGTFMGNGVGVLLLKPLLRALEDGDAVIAVIRGSAVNNDGDGKAGYTAPSLRGQQSVIEEAMALAGVTAQEVGLVEAHGTATPLGDPLEVEALARAFDAGSSASRSCALGSIKANTGHLDTAAGVASLLKAAFAVRYGLIPPCLHFQTPNPALRIDETPFYVPQALIPWEAERRIAGVSSFGIGGTNCHVVVERLPPGLQPASRQEGLTAILVVSGRDEETLRQTAAMHADTLLDHPPEEGLLNYCATVAHHRTMMPYRLAVAGDSVTALVGRLHEVSRHGSLASELMTGGHNGCVVWAAKGTEELGGRLGDTIPKLDDVIPRPRHRALAPSATLLGERHVEEDGEDSRRSGGAADVWRTAVDSLAAAAVRTTDDHDWSSLSEEAATVRELHAVHAGQAVVDLALFPDAKTYLTIDEVLQRGRVKPVYRQLLQRLLRDLSDEGVLARDGERYGRLRLRAAGATDGLLAKMRVHGYGRLADLVMRAGGHLAAMLRGEVDPVSVVFPSGAMDDVEEMYERQRDSVYLNGIAAEAVAAVVAAMPRDAEIRVLEIGAGTGGTTGALLPTLPRSRCDYLFTDIGPLFLRRAEKKFAAYPFIRYGTFDFERSHTEQGLAEAQFHLIVAANVIHNARDLRASLGRARRLLAPGGILLLREITEPKPLFDFVFGPLTPEVSDIEERGGEFFPAIDRWTEALSDAGFVGWTSAPGVEQITARIGERIILARNSGDLKFATRRAPACGTTAPMDVAGLLQRLVERHGCCHWRLEDVSCAPATGAENEQWRDSGQELALLGGASGRVLLSGRRGTKTVAMLPRLDRTRARRLDGEPRRVLSEMLGVLGPNCAFHASSIECTSVPKEGAHWLMQHKSDAGVDLTLFDDAGWPLIRLEQAHPVSEADAASPSLYRWTWRAEDGESAWQEISWDAERIVLLSEDGSNLSELLGVAPVRDFASVPSNAPAGAHIVVDLTGGSTRPIAQLYADVAAILDIAARTHGRVTVMTSGAAAVAAWDAVRHPEMAGIPALLRVAGRERRDLVLRWIDVDEPADRDGRWKRWFGGDAAEDAIAVRHGQIFVPRLTRLATARSLATINQDGIYLITGGLSPLALSTADWLVAQGCREIWLVARRRPAANEADRVEALRAAGANVRLSCDVDVADLTALETLLKSIQQDALPLAGIFHLAGVLQDGSIATLGPSHFAQAIAPKWVGACTLLSWMPRLKPDFLLLYSSAATIFGPPGQAAHAVANAMLEGLARQASARGLPVKALSWGFWEEERSDRAELTKSLHGQGMLGLAPNEAFRLIHAALADAAAVVAPMHIDWERIADQLGESSPRILEDCVRPTGSAPLRPASRNVRSKLREIVALLLKAEPMTLDVDANLVQLGLDSLMFLELSHTLKVEFGVDVSAEVAIECNTLSKLSDCLQSQLAETAVSDVDEVQAILRRELAVLLRRPEDQLDPTCNLVQSGLDSLMFLEFSQRVSKTLGVTVSAETALQYDTLAKLAAAVVEQRSGRRKTASPVRAALDELAAAEPHLLLTNGDLCPSSAPASAHASLSPLQRAWWLGRRDGRILGGIARHLYVEYDKTPTVFDIDAFEVAWNSLIVRHAGLRTTIDADGNARVFEETRAYAIVREDLRGLDVLQRDLRLADIRERMSGQRLDLSAWPHFELRASLLDDSRLRLHLDIDTTCVDIESFQVILHELGALIREPERQLPSLSFSPSDYRRGMELIGTTSVHADNEADALRRAARLAGAPDLPLALNPAELTTIRFQIRRESLTRVDWLALKGEARHRGISPTALLLSIYAAALSAWCGDCSRFALQLAYSDRRSLHAQVMNIVCDASAILPIDFDLRENASFAEMARTTQAKIDAHLAHETYDGVSMLAETNHGRRFPDTPSLGLPIVFTSLFGVRSAYALPETADPVLGMPNYEYAAQPQVALNFQALEEEHSMLFNLDWVDGLFPDLMGEALILALSSLLQSLAANPGTFDLPLSKLASADPEIGVVRTQAPFSLAAWLQRDVR</sequence>
<protein>
    <submittedName>
        <fullName evidence="8">Beta-ketoacyl synthase</fullName>
    </submittedName>
</protein>
<dbReference type="Gene3D" id="3.40.47.10">
    <property type="match status" value="1"/>
</dbReference>
<dbReference type="Gene3D" id="3.30.559.30">
    <property type="entry name" value="Nonribosomal peptide synthetase, condensation domain"/>
    <property type="match status" value="1"/>
</dbReference>
<evidence type="ECO:0000256" key="5">
    <source>
        <dbReference type="ARBA" id="ARBA00023268"/>
    </source>
</evidence>
<dbReference type="InterPro" id="IPR023213">
    <property type="entry name" value="CAT-like_dom_sf"/>
</dbReference>
<dbReference type="InterPro" id="IPR013217">
    <property type="entry name" value="Methyltransf_12"/>
</dbReference>
<dbReference type="InterPro" id="IPR016039">
    <property type="entry name" value="Thiolase-like"/>
</dbReference>
<dbReference type="InterPro" id="IPR032821">
    <property type="entry name" value="PKS_assoc"/>
</dbReference>
<comment type="cofactor">
    <cofactor evidence="1">
        <name>pantetheine 4'-phosphate</name>
        <dbReference type="ChEBI" id="CHEBI:47942"/>
    </cofactor>
</comment>
<dbReference type="Pfam" id="PF00668">
    <property type="entry name" value="Condensation"/>
    <property type="match status" value="1"/>
</dbReference>
<dbReference type="InterPro" id="IPR006162">
    <property type="entry name" value="Ppantetheine_attach_site"/>
</dbReference>
<dbReference type="OrthoDB" id="9778690at2"/>
<dbReference type="InterPro" id="IPR018201">
    <property type="entry name" value="Ketoacyl_synth_AS"/>
</dbReference>
<dbReference type="PANTHER" id="PTHR43775:SF37">
    <property type="entry name" value="SI:DKEY-61P9.11"/>
    <property type="match status" value="1"/>
</dbReference>
<dbReference type="InterPro" id="IPR029063">
    <property type="entry name" value="SAM-dependent_MTases_sf"/>
</dbReference>
<dbReference type="GO" id="GO:0071770">
    <property type="term" value="P:DIM/DIP cell wall layer assembly"/>
    <property type="evidence" value="ECO:0007669"/>
    <property type="project" value="TreeGrafter"/>
</dbReference>
<dbReference type="GO" id="GO:0004312">
    <property type="term" value="F:fatty acid synthase activity"/>
    <property type="evidence" value="ECO:0007669"/>
    <property type="project" value="TreeGrafter"/>
</dbReference>
<dbReference type="InterPro" id="IPR014031">
    <property type="entry name" value="Ketoacyl_synth_C"/>
</dbReference>
<dbReference type="InterPro" id="IPR057326">
    <property type="entry name" value="KR_dom"/>
</dbReference>
<evidence type="ECO:0000313" key="8">
    <source>
        <dbReference type="EMBL" id="ABD88580.1"/>
    </source>
</evidence>
<keyword evidence="3" id="KW-0597">Phosphoprotein</keyword>
<dbReference type="KEGG" id="rpc:RPC_3035"/>